<evidence type="ECO:0000256" key="1">
    <source>
        <dbReference type="ARBA" id="ARBA00010838"/>
    </source>
</evidence>
<evidence type="ECO:0000313" key="6">
    <source>
        <dbReference type="Proteomes" id="UP000050761"/>
    </source>
</evidence>
<dbReference type="InterPro" id="IPR017853">
    <property type="entry name" value="GH"/>
</dbReference>
<dbReference type="Gene3D" id="3.20.20.80">
    <property type="entry name" value="Glycosidases"/>
    <property type="match status" value="2"/>
</dbReference>
<reference evidence="7" key="1">
    <citation type="submission" date="2019-09" db="UniProtKB">
        <authorList>
            <consortium name="WormBaseParasite"/>
        </authorList>
    </citation>
    <scope>IDENTIFICATION</scope>
</reference>
<name>A0A183F6P4_HELPZ</name>
<dbReference type="AlphaFoldDB" id="A0A183F6P4"/>
<keyword evidence="3" id="KW-0326">Glycosidase</keyword>
<evidence type="ECO:0000313" key="7">
    <source>
        <dbReference type="WBParaSite" id="HPBE_0000183601-mRNA-1"/>
    </source>
</evidence>
<accession>A0A183F6P4</accession>
<dbReference type="InterPro" id="IPR001360">
    <property type="entry name" value="Glyco_hydro_1"/>
</dbReference>
<dbReference type="SUPFAM" id="SSF51445">
    <property type="entry name" value="(Trans)glycosidases"/>
    <property type="match status" value="1"/>
</dbReference>
<evidence type="ECO:0000256" key="3">
    <source>
        <dbReference type="ARBA" id="ARBA00023295"/>
    </source>
</evidence>
<dbReference type="GO" id="GO:0008422">
    <property type="term" value="F:beta-glucosidase activity"/>
    <property type="evidence" value="ECO:0007669"/>
    <property type="project" value="TreeGrafter"/>
</dbReference>
<dbReference type="PANTHER" id="PTHR10353:SF36">
    <property type="entry name" value="LP05116P"/>
    <property type="match status" value="1"/>
</dbReference>
<dbReference type="GO" id="GO:0005975">
    <property type="term" value="P:carbohydrate metabolic process"/>
    <property type="evidence" value="ECO:0007669"/>
    <property type="project" value="InterPro"/>
</dbReference>
<sequence length="203" mass="23596">LIYQFQVTHYRLSICWTRILPSGVIDIVNEKGVHFYRSLLSELRKNGIEPIVEYWITFNEIFMHAWSAVSRFEGHPHHSPDTVEYSTPKRRIPYLAAHNMLRAHAKVYRMYEREFRATQRGRIGIVAGGQWFLAVSDDPSDTAACQRAVEWGLNWMIEPVFGQNGDYPEAMKQAMNASEDEQGFELLPKFSKTEKEELKGQSR</sequence>
<protein>
    <submittedName>
        <fullName evidence="7">Glyco_hydro_42 domain-containing protein</fullName>
    </submittedName>
</protein>
<evidence type="ECO:0000256" key="5">
    <source>
        <dbReference type="SAM" id="MobiDB-lite"/>
    </source>
</evidence>
<dbReference type="PANTHER" id="PTHR10353">
    <property type="entry name" value="GLYCOSYL HYDROLASE"/>
    <property type="match status" value="1"/>
</dbReference>
<dbReference type="Proteomes" id="UP000050761">
    <property type="component" value="Unassembled WGS sequence"/>
</dbReference>
<dbReference type="Pfam" id="PF00232">
    <property type="entry name" value="Glyco_hydro_1"/>
    <property type="match status" value="1"/>
</dbReference>
<feature type="compositionally biased region" description="Basic and acidic residues" evidence="5">
    <location>
        <begin position="191"/>
        <end position="203"/>
    </location>
</feature>
<feature type="region of interest" description="Disordered" evidence="5">
    <location>
        <begin position="178"/>
        <end position="203"/>
    </location>
</feature>
<proteinExistence type="inferred from homology"/>
<dbReference type="WBParaSite" id="HPBE_0000183601-mRNA-1">
    <property type="protein sequence ID" value="HPBE_0000183601-mRNA-1"/>
    <property type="gene ID" value="HPBE_0000183601"/>
</dbReference>
<evidence type="ECO:0000256" key="2">
    <source>
        <dbReference type="ARBA" id="ARBA00022801"/>
    </source>
</evidence>
<evidence type="ECO:0000256" key="4">
    <source>
        <dbReference type="RuleBase" id="RU003690"/>
    </source>
</evidence>
<comment type="similarity">
    <text evidence="1 4">Belongs to the glycosyl hydrolase 1 family.</text>
</comment>
<organism evidence="6 7">
    <name type="scientific">Heligmosomoides polygyrus</name>
    <name type="common">Parasitic roundworm</name>
    <dbReference type="NCBI Taxonomy" id="6339"/>
    <lineage>
        <taxon>Eukaryota</taxon>
        <taxon>Metazoa</taxon>
        <taxon>Ecdysozoa</taxon>
        <taxon>Nematoda</taxon>
        <taxon>Chromadorea</taxon>
        <taxon>Rhabditida</taxon>
        <taxon>Rhabditina</taxon>
        <taxon>Rhabditomorpha</taxon>
        <taxon>Strongyloidea</taxon>
        <taxon>Heligmosomidae</taxon>
        <taxon>Heligmosomoides</taxon>
    </lineage>
</organism>
<keyword evidence="6" id="KW-1185">Reference proteome</keyword>
<keyword evidence="2" id="KW-0378">Hydrolase</keyword>